<evidence type="ECO:0000256" key="4">
    <source>
        <dbReference type="ARBA" id="ARBA00022989"/>
    </source>
</evidence>
<dbReference type="GO" id="GO:0005886">
    <property type="term" value="C:plasma membrane"/>
    <property type="evidence" value="ECO:0007669"/>
    <property type="project" value="UniProtKB-SubCell"/>
</dbReference>
<dbReference type="SUPFAM" id="SSF103473">
    <property type="entry name" value="MFS general substrate transporter"/>
    <property type="match status" value="1"/>
</dbReference>
<evidence type="ECO:0000313" key="8">
    <source>
        <dbReference type="EMBL" id="GGF47321.1"/>
    </source>
</evidence>
<name>A0A917BIS5_9MICO</name>
<keyword evidence="9" id="KW-1185">Reference proteome</keyword>
<dbReference type="InterPro" id="IPR024671">
    <property type="entry name" value="Atg22-like"/>
</dbReference>
<dbReference type="InterPro" id="IPR020846">
    <property type="entry name" value="MFS_dom"/>
</dbReference>
<feature type="transmembrane region" description="Helical" evidence="6">
    <location>
        <begin position="201"/>
        <end position="223"/>
    </location>
</feature>
<comment type="caution">
    <text evidence="8">The sequence shown here is derived from an EMBL/GenBank/DDBJ whole genome shotgun (WGS) entry which is preliminary data.</text>
</comment>
<dbReference type="PROSITE" id="PS50850">
    <property type="entry name" value="MFS"/>
    <property type="match status" value="1"/>
</dbReference>
<evidence type="ECO:0000256" key="3">
    <source>
        <dbReference type="ARBA" id="ARBA00022692"/>
    </source>
</evidence>
<feature type="transmembrane region" description="Helical" evidence="6">
    <location>
        <begin position="418"/>
        <end position="436"/>
    </location>
</feature>
<dbReference type="InterPro" id="IPR050495">
    <property type="entry name" value="ATG22/LtaA_families"/>
</dbReference>
<feature type="transmembrane region" description="Helical" evidence="6">
    <location>
        <begin position="329"/>
        <end position="346"/>
    </location>
</feature>
<dbReference type="EMBL" id="BMEM01000001">
    <property type="protein sequence ID" value="GGF47321.1"/>
    <property type="molecule type" value="Genomic_DNA"/>
</dbReference>
<feature type="transmembrane region" description="Helical" evidence="6">
    <location>
        <begin position="74"/>
        <end position="97"/>
    </location>
</feature>
<dbReference type="GO" id="GO:0022857">
    <property type="term" value="F:transmembrane transporter activity"/>
    <property type="evidence" value="ECO:0007669"/>
    <property type="project" value="InterPro"/>
</dbReference>
<organism evidence="8 9">
    <name type="scientific">Ornithinimicrobium tianjinense</name>
    <dbReference type="NCBI Taxonomy" id="1195761"/>
    <lineage>
        <taxon>Bacteria</taxon>
        <taxon>Bacillati</taxon>
        <taxon>Actinomycetota</taxon>
        <taxon>Actinomycetes</taxon>
        <taxon>Micrococcales</taxon>
        <taxon>Ornithinimicrobiaceae</taxon>
        <taxon>Ornithinimicrobium</taxon>
    </lineage>
</organism>
<proteinExistence type="predicted"/>
<feature type="transmembrane region" description="Helical" evidence="6">
    <location>
        <begin position="170"/>
        <end position="189"/>
    </location>
</feature>
<dbReference type="PANTHER" id="PTHR23519:SF1">
    <property type="entry name" value="AUTOPHAGY-RELATED PROTEIN 22"/>
    <property type="match status" value="1"/>
</dbReference>
<protein>
    <submittedName>
        <fullName evidence="8">MFS transporter</fullName>
    </submittedName>
</protein>
<keyword evidence="5 6" id="KW-0472">Membrane</keyword>
<evidence type="ECO:0000256" key="6">
    <source>
        <dbReference type="SAM" id="Phobius"/>
    </source>
</evidence>
<feature type="transmembrane region" description="Helical" evidence="6">
    <location>
        <begin position="352"/>
        <end position="372"/>
    </location>
</feature>
<evidence type="ECO:0000259" key="7">
    <source>
        <dbReference type="PROSITE" id="PS50850"/>
    </source>
</evidence>
<evidence type="ECO:0000256" key="1">
    <source>
        <dbReference type="ARBA" id="ARBA00004651"/>
    </source>
</evidence>
<evidence type="ECO:0000313" key="9">
    <source>
        <dbReference type="Proteomes" id="UP000605670"/>
    </source>
</evidence>
<feature type="transmembrane region" description="Helical" evidence="6">
    <location>
        <begin position="299"/>
        <end position="322"/>
    </location>
</feature>
<evidence type="ECO:0000256" key="2">
    <source>
        <dbReference type="ARBA" id="ARBA00022448"/>
    </source>
</evidence>
<keyword evidence="4 6" id="KW-1133">Transmembrane helix</keyword>
<dbReference type="InterPro" id="IPR036259">
    <property type="entry name" value="MFS_trans_sf"/>
</dbReference>
<keyword evidence="2" id="KW-0813">Transport</keyword>
<feature type="domain" description="Major facilitator superfamily (MFS) profile" evidence="7">
    <location>
        <begin position="264"/>
        <end position="456"/>
    </location>
</feature>
<dbReference type="AlphaFoldDB" id="A0A917BIS5"/>
<reference evidence="8" key="2">
    <citation type="submission" date="2020-09" db="EMBL/GenBank/DDBJ databases">
        <authorList>
            <person name="Sun Q."/>
            <person name="Zhou Y."/>
        </authorList>
    </citation>
    <scope>NUCLEOTIDE SEQUENCE</scope>
    <source>
        <strain evidence="8">CGMCC 1.12160</strain>
    </source>
</reference>
<dbReference type="Pfam" id="PF11700">
    <property type="entry name" value="ATG22"/>
    <property type="match status" value="1"/>
</dbReference>
<dbReference type="Gene3D" id="1.20.1250.20">
    <property type="entry name" value="MFS general substrate transporter like domains"/>
    <property type="match status" value="1"/>
</dbReference>
<feature type="transmembrane region" description="Helical" evidence="6">
    <location>
        <begin position="104"/>
        <end position="123"/>
    </location>
</feature>
<accession>A0A917BIS5</accession>
<gene>
    <name evidence="8" type="ORF">GCM10011366_13880</name>
</gene>
<dbReference type="Proteomes" id="UP000605670">
    <property type="component" value="Unassembled WGS sequence"/>
</dbReference>
<sequence length="456" mass="49061">MRADAAAERTTAHQRAWGWYDWANSAYVTTTGAVLISPYLTALARADVCPGLESGETCDADLSILGLPVAVGALAPYTITVATILSAVVLLFVGAIADRHPRPVRLLGGLAWTGAAAASLMFFLQGSNWQLGVVLVVVANLCFGASTVVYDALLNRIAHPDDRDKVSSRAWALGYLGGGLLLALNLGLMTAHESLGLSYGMAIRLSLLSAGLWWAGFTLIPVLGLRRIRGTTATPVDRRAGIVGGTLVQLRDTFRELRSYPQTLMFLLAYLFFNDGMQTVIASSSLYGIEQLGFRTEQMMITFLVVQFVAFGGALLFGAVAGRLGAKRTVLGGIVMWTLVVAFAFFVPRGAFTTWLLCAVLIGMVMGGTQALSRSLYSQLVPQGRESEFFSFYQAMERGTSWFGTLAFGLMFQLTGSYRPAILVTILFFVLGGLILTRVRVREGIAAAGNEQPRIV</sequence>
<keyword evidence="3 6" id="KW-0812">Transmembrane</keyword>
<feature type="transmembrane region" description="Helical" evidence="6">
    <location>
        <begin position="264"/>
        <end position="287"/>
    </location>
</feature>
<dbReference type="PANTHER" id="PTHR23519">
    <property type="entry name" value="AUTOPHAGY-RELATED PROTEIN 22"/>
    <property type="match status" value="1"/>
</dbReference>
<comment type="subcellular location">
    <subcellularLocation>
        <location evidence="1">Cell membrane</location>
        <topology evidence="1">Multi-pass membrane protein</topology>
    </subcellularLocation>
</comment>
<evidence type="ECO:0000256" key="5">
    <source>
        <dbReference type="ARBA" id="ARBA00023136"/>
    </source>
</evidence>
<feature type="transmembrane region" description="Helical" evidence="6">
    <location>
        <begin position="129"/>
        <end position="150"/>
    </location>
</feature>
<reference evidence="8" key="1">
    <citation type="journal article" date="2014" name="Int. J. Syst. Evol. Microbiol.">
        <title>Complete genome sequence of Corynebacterium casei LMG S-19264T (=DSM 44701T), isolated from a smear-ripened cheese.</title>
        <authorList>
            <consortium name="US DOE Joint Genome Institute (JGI-PGF)"/>
            <person name="Walter F."/>
            <person name="Albersmeier A."/>
            <person name="Kalinowski J."/>
            <person name="Ruckert C."/>
        </authorList>
    </citation>
    <scope>NUCLEOTIDE SEQUENCE</scope>
    <source>
        <strain evidence="8">CGMCC 1.12160</strain>
    </source>
</reference>
<feature type="transmembrane region" description="Helical" evidence="6">
    <location>
        <begin position="392"/>
        <end position="412"/>
    </location>
</feature>